<gene>
    <name evidence="2" type="ORF">EV702DRAFT_1091874</name>
</gene>
<feature type="transmembrane region" description="Helical" evidence="1">
    <location>
        <begin position="61"/>
        <end position="80"/>
    </location>
</feature>
<keyword evidence="1" id="KW-0812">Transmembrane</keyword>
<keyword evidence="1" id="KW-0472">Membrane</keyword>
<sequence>MGGFDSARLVAATWALGSAWEVLALCLALRVAVKHICELQRFRSTGRTIGDCFTVLIKTHVLYFAFFAAVSCLIMGFLSPNISNSTSVGAKIYLGILQIFLPVQMFILGPRLILSIREYHAKFVANSEAGTGITTIAFQDPTYVSTGGGMVSDERL</sequence>
<accession>A0A9P6ZXX9</accession>
<organism evidence="2 3">
    <name type="scientific">Suillus placidus</name>
    <dbReference type="NCBI Taxonomy" id="48579"/>
    <lineage>
        <taxon>Eukaryota</taxon>
        <taxon>Fungi</taxon>
        <taxon>Dikarya</taxon>
        <taxon>Basidiomycota</taxon>
        <taxon>Agaricomycotina</taxon>
        <taxon>Agaricomycetes</taxon>
        <taxon>Agaricomycetidae</taxon>
        <taxon>Boletales</taxon>
        <taxon>Suillineae</taxon>
        <taxon>Suillaceae</taxon>
        <taxon>Suillus</taxon>
    </lineage>
</organism>
<dbReference type="EMBL" id="JABBWD010000014">
    <property type="protein sequence ID" value="KAG1778778.1"/>
    <property type="molecule type" value="Genomic_DNA"/>
</dbReference>
<keyword evidence="3" id="KW-1185">Reference proteome</keyword>
<feature type="transmembrane region" description="Helical" evidence="1">
    <location>
        <begin position="92"/>
        <end position="114"/>
    </location>
</feature>
<protein>
    <submittedName>
        <fullName evidence="2">Uncharacterized protein</fullName>
    </submittedName>
</protein>
<keyword evidence="1" id="KW-1133">Transmembrane helix</keyword>
<evidence type="ECO:0000256" key="1">
    <source>
        <dbReference type="SAM" id="Phobius"/>
    </source>
</evidence>
<name>A0A9P6ZXX9_9AGAM</name>
<evidence type="ECO:0000313" key="2">
    <source>
        <dbReference type="EMBL" id="KAG1778778.1"/>
    </source>
</evidence>
<proteinExistence type="predicted"/>
<dbReference type="OrthoDB" id="2678970at2759"/>
<evidence type="ECO:0000313" key="3">
    <source>
        <dbReference type="Proteomes" id="UP000714275"/>
    </source>
</evidence>
<reference evidence="2" key="1">
    <citation type="journal article" date="2020" name="New Phytol.">
        <title>Comparative genomics reveals dynamic genome evolution in host specialist ectomycorrhizal fungi.</title>
        <authorList>
            <person name="Lofgren L.A."/>
            <person name="Nguyen N.H."/>
            <person name="Vilgalys R."/>
            <person name="Ruytinx J."/>
            <person name="Liao H.L."/>
            <person name="Branco S."/>
            <person name="Kuo A."/>
            <person name="LaButti K."/>
            <person name="Lipzen A."/>
            <person name="Andreopoulos W."/>
            <person name="Pangilinan J."/>
            <person name="Riley R."/>
            <person name="Hundley H."/>
            <person name="Na H."/>
            <person name="Barry K."/>
            <person name="Grigoriev I.V."/>
            <person name="Stajich J.E."/>
            <person name="Kennedy P.G."/>
        </authorList>
    </citation>
    <scope>NUCLEOTIDE SEQUENCE</scope>
    <source>
        <strain evidence="2">DOB743</strain>
    </source>
</reference>
<comment type="caution">
    <text evidence="2">The sequence shown here is derived from an EMBL/GenBank/DDBJ whole genome shotgun (WGS) entry which is preliminary data.</text>
</comment>
<feature type="transmembrane region" description="Helical" evidence="1">
    <location>
        <begin position="12"/>
        <end position="33"/>
    </location>
</feature>
<dbReference type="Proteomes" id="UP000714275">
    <property type="component" value="Unassembled WGS sequence"/>
</dbReference>
<dbReference type="AlphaFoldDB" id="A0A9P6ZXX9"/>